<evidence type="ECO:0000313" key="1">
    <source>
        <dbReference type="EMBL" id="CAB5506826.1"/>
    </source>
</evidence>
<evidence type="ECO:0000313" key="2">
    <source>
        <dbReference type="Proteomes" id="UP000626656"/>
    </source>
</evidence>
<dbReference type="InterPro" id="IPR053842">
    <property type="entry name" value="NikA-like"/>
</dbReference>
<sequence length="144" mass="16124">MARIVITLKDKEKEAWESFCSSQKMTGAGMLRKLINDATKGKITFNKKKNPSPKAGIISMRFNKNDVKEIEERASKEGFENRSQWGRALILNKIDNHPTFTIEEIKAITEANRQLSAIGRNLNQIAKALNIDPNHARGSVASIS</sequence>
<dbReference type="RefSeq" id="WP_202784473.1">
    <property type="nucleotide sequence ID" value="NZ_CAHJWF010000352.1"/>
</dbReference>
<protein>
    <recommendedName>
        <fullName evidence="3">Bacterial mobilisation domain-containing protein</fullName>
    </recommendedName>
</protein>
<name>A0ABN7GCR9_9GAMM</name>
<keyword evidence="2" id="KW-1185">Reference proteome</keyword>
<dbReference type="Proteomes" id="UP000626656">
    <property type="component" value="Unassembled WGS sequence"/>
</dbReference>
<dbReference type="EMBL" id="CAHJWF010000352">
    <property type="protein sequence ID" value="CAB5506826.1"/>
    <property type="molecule type" value="Genomic_DNA"/>
</dbReference>
<proteinExistence type="predicted"/>
<organism evidence="1 2">
    <name type="scientific">Bathymodiolus thermophilus thioautotrophic gill symbiont</name>
    <dbReference type="NCBI Taxonomy" id="2360"/>
    <lineage>
        <taxon>Bacteria</taxon>
        <taxon>Pseudomonadati</taxon>
        <taxon>Pseudomonadota</taxon>
        <taxon>Gammaproteobacteria</taxon>
        <taxon>sulfur-oxidizing symbionts</taxon>
    </lineage>
</organism>
<dbReference type="CDD" id="cd22231">
    <property type="entry name" value="RHH_NikR_HicB-like"/>
    <property type="match status" value="1"/>
</dbReference>
<evidence type="ECO:0008006" key="3">
    <source>
        <dbReference type="Google" id="ProtNLM"/>
    </source>
</evidence>
<comment type="caution">
    <text evidence="1">The sequence shown here is derived from an EMBL/GenBank/DDBJ whole genome shotgun (WGS) entry which is preliminary data.</text>
</comment>
<accession>A0ABN7GCR9</accession>
<dbReference type="Pfam" id="PF21983">
    <property type="entry name" value="NikA-like"/>
    <property type="match status" value="1"/>
</dbReference>
<gene>
    <name evidence="1" type="ORF">AZO1586I_1693</name>
</gene>
<reference evidence="1 2" key="1">
    <citation type="submission" date="2020-05" db="EMBL/GenBank/DDBJ databases">
        <authorList>
            <person name="Petersen J."/>
            <person name="Sayavedra L."/>
        </authorList>
    </citation>
    <scope>NUCLEOTIDE SEQUENCE [LARGE SCALE GENOMIC DNA]</scope>
    <source>
        <strain evidence="1">B azoricus SOX ET2 1586I</strain>
    </source>
</reference>